<comment type="function">
    <text evidence="10">Part of a membrane-bound complex that couples electron transfer with translocation of ions across the membrane.</text>
</comment>
<gene>
    <name evidence="11" type="primary">nqrB_2</name>
    <name evidence="10" type="synonym">rnfD</name>
    <name evidence="11" type="ORF">ERS852551_01823</name>
</gene>
<evidence type="ECO:0000256" key="5">
    <source>
        <dbReference type="ARBA" id="ARBA00022692"/>
    </source>
</evidence>
<feature type="transmembrane region" description="Helical" evidence="10">
    <location>
        <begin position="195"/>
        <end position="213"/>
    </location>
</feature>
<comment type="subcellular location">
    <subcellularLocation>
        <location evidence="10">Cell membrane</location>
        <topology evidence="10">Multi-pass membrane protein</topology>
    </subcellularLocation>
</comment>
<evidence type="ECO:0000256" key="1">
    <source>
        <dbReference type="ARBA" id="ARBA00022448"/>
    </source>
</evidence>
<accession>A0A174QYH2</accession>
<dbReference type="EC" id="7.-.-.-" evidence="10"/>
<keyword evidence="3 10" id="KW-0285">Flavoprotein</keyword>
<dbReference type="InterPro" id="IPR004338">
    <property type="entry name" value="NqrB/RnfD"/>
</dbReference>
<keyword evidence="9 10" id="KW-0472">Membrane</keyword>
<feature type="transmembrane region" description="Helical" evidence="10">
    <location>
        <begin position="35"/>
        <end position="53"/>
    </location>
</feature>
<dbReference type="GO" id="GO:0005886">
    <property type="term" value="C:plasma membrane"/>
    <property type="evidence" value="ECO:0007669"/>
    <property type="project" value="UniProtKB-SubCell"/>
</dbReference>
<keyword evidence="4 10" id="KW-0288">FMN</keyword>
<comment type="similarity">
    <text evidence="10">Belongs to the NqrB/RnfD family.</text>
</comment>
<dbReference type="GO" id="GO:0055085">
    <property type="term" value="P:transmembrane transport"/>
    <property type="evidence" value="ECO:0007669"/>
    <property type="project" value="InterPro"/>
</dbReference>
<dbReference type="EMBL" id="CZBE01000011">
    <property type="protein sequence ID" value="CUP75219.1"/>
    <property type="molecule type" value="Genomic_DNA"/>
</dbReference>
<keyword evidence="11" id="KW-0560">Oxidoreductase</keyword>
<dbReference type="PANTHER" id="PTHR30578">
    <property type="entry name" value="ELECTRON TRANSPORT COMPLEX PROTEIN RNFD"/>
    <property type="match status" value="1"/>
</dbReference>
<feature type="transmembrane region" description="Helical" evidence="10">
    <location>
        <begin position="219"/>
        <end position="236"/>
    </location>
</feature>
<sequence>MATNVMENQEQTQEQAKLMITPSPHVKDGISTRKIMLTVSVALMPSLIAAIWFFGLRALALTAVCVVFSVLFEYLFNKVTKREQTIGDCSAVVTGIILSFNLPVTLPFWMAAFGSFMAIVVVKCLFGGIGCNFANPAATARVFLLVSFGGQMTTWVAPRGVDAMATATPLTLISTGQTDALPSLWQMLIGQRGGSMGETCAIALIIGGVFLIWRGIIGWEIPVTLIASIFVFALLFGQDPFYAILSGGVMIAAFFMATDYSTSPVTTKGKVVFAIGIGFITMVIRSFCNYPEGMSFAILLMNILTPHIDSLTITKPFGAVFEQKQ</sequence>
<keyword evidence="6 10" id="KW-1278">Translocase</keyword>
<feature type="transmembrane region" description="Helical" evidence="10">
    <location>
        <begin position="85"/>
        <end position="102"/>
    </location>
</feature>
<evidence type="ECO:0000256" key="2">
    <source>
        <dbReference type="ARBA" id="ARBA00022553"/>
    </source>
</evidence>
<dbReference type="HAMAP" id="MF_00462">
    <property type="entry name" value="RsxD_RnfD"/>
    <property type="match status" value="1"/>
</dbReference>
<evidence type="ECO:0000256" key="10">
    <source>
        <dbReference type="HAMAP-Rule" id="MF_00462"/>
    </source>
</evidence>
<evidence type="ECO:0000256" key="9">
    <source>
        <dbReference type="ARBA" id="ARBA00023136"/>
    </source>
</evidence>
<dbReference type="Pfam" id="PF03116">
    <property type="entry name" value="NQR2_RnfD_RnfE"/>
    <property type="match status" value="1"/>
</dbReference>
<dbReference type="GO" id="GO:0016491">
    <property type="term" value="F:oxidoreductase activity"/>
    <property type="evidence" value="ECO:0007669"/>
    <property type="project" value="UniProtKB-KW"/>
</dbReference>
<evidence type="ECO:0000256" key="7">
    <source>
        <dbReference type="ARBA" id="ARBA00022982"/>
    </source>
</evidence>
<dbReference type="GO" id="GO:0022900">
    <property type="term" value="P:electron transport chain"/>
    <property type="evidence" value="ECO:0007669"/>
    <property type="project" value="UniProtKB-UniRule"/>
</dbReference>
<feature type="transmembrane region" description="Helical" evidence="10">
    <location>
        <begin position="270"/>
        <end position="288"/>
    </location>
</feature>
<evidence type="ECO:0000256" key="6">
    <source>
        <dbReference type="ARBA" id="ARBA00022967"/>
    </source>
</evidence>
<keyword evidence="10" id="KW-1003">Cell membrane</keyword>
<evidence type="ECO:0000256" key="8">
    <source>
        <dbReference type="ARBA" id="ARBA00022989"/>
    </source>
</evidence>
<organism evidence="11 12">
    <name type="scientific">Anaerotruncus colihominis</name>
    <dbReference type="NCBI Taxonomy" id="169435"/>
    <lineage>
        <taxon>Bacteria</taxon>
        <taxon>Bacillati</taxon>
        <taxon>Bacillota</taxon>
        <taxon>Clostridia</taxon>
        <taxon>Eubacteriales</taxon>
        <taxon>Oscillospiraceae</taxon>
        <taxon>Anaerotruncus</taxon>
    </lineage>
</organism>
<dbReference type="NCBIfam" id="TIGR01946">
    <property type="entry name" value="rnfD"/>
    <property type="match status" value="1"/>
</dbReference>
<proteinExistence type="inferred from homology"/>
<evidence type="ECO:0000313" key="11">
    <source>
        <dbReference type="EMBL" id="CUP75219.1"/>
    </source>
</evidence>
<comment type="subunit">
    <text evidence="10">The complex is composed of six subunits: RnfA, RnfB, RnfC, RnfD, RnfE and RnfG.</text>
</comment>
<dbReference type="PANTHER" id="PTHR30578:SF0">
    <property type="entry name" value="ION-TRANSLOCATING OXIDOREDUCTASE COMPLEX SUBUNIT D"/>
    <property type="match status" value="1"/>
</dbReference>
<keyword evidence="1 10" id="KW-0813">Transport</keyword>
<feature type="transmembrane region" description="Helical" evidence="10">
    <location>
        <begin position="241"/>
        <end position="258"/>
    </location>
</feature>
<keyword evidence="7 10" id="KW-0249">Electron transport</keyword>
<dbReference type="AlphaFoldDB" id="A0A174QYH2"/>
<keyword evidence="2 10" id="KW-0597">Phosphoprotein</keyword>
<comment type="cofactor">
    <cofactor evidence="10">
        <name>FMN</name>
        <dbReference type="ChEBI" id="CHEBI:58210"/>
    </cofactor>
</comment>
<evidence type="ECO:0000256" key="3">
    <source>
        <dbReference type="ARBA" id="ARBA00022630"/>
    </source>
</evidence>
<dbReference type="Proteomes" id="UP000095765">
    <property type="component" value="Unassembled WGS sequence"/>
</dbReference>
<reference evidence="11 12" key="1">
    <citation type="submission" date="2015-09" db="EMBL/GenBank/DDBJ databases">
        <authorList>
            <consortium name="Pathogen Informatics"/>
        </authorList>
    </citation>
    <scope>NUCLEOTIDE SEQUENCE [LARGE SCALE GENOMIC DNA]</scope>
    <source>
        <strain evidence="11 12">2789STDY5834939</strain>
    </source>
</reference>
<evidence type="ECO:0000256" key="4">
    <source>
        <dbReference type="ARBA" id="ARBA00022643"/>
    </source>
</evidence>
<protein>
    <recommendedName>
        <fullName evidence="10">Ion-translocating oxidoreductase complex subunit D</fullName>
        <ecNumber evidence="10">7.-.-.-</ecNumber>
    </recommendedName>
    <alternativeName>
        <fullName evidence="10">Rnf electron transport complex subunit D</fullName>
    </alternativeName>
</protein>
<name>A0A174QYH2_9FIRM</name>
<keyword evidence="5 10" id="KW-0812">Transmembrane</keyword>
<keyword evidence="8 10" id="KW-1133">Transmembrane helix</keyword>
<feature type="transmembrane region" description="Helical" evidence="10">
    <location>
        <begin position="59"/>
        <end position="76"/>
    </location>
</feature>
<feature type="modified residue" description="FMN phosphoryl threonine" evidence="10">
    <location>
        <position position="168"/>
    </location>
</feature>
<evidence type="ECO:0000313" key="12">
    <source>
        <dbReference type="Proteomes" id="UP000095765"/>
    </source>
</evidence>
<dbReference type="InterPro" id="IPR011303">
    <property type="entry name" value="RnfD_bac"/>
</dbReference>